<dbReference type="InterPro" id="IPR002502">
    <property type="entry name" value="Amidase_domain"/>
</dbReference>
<dbReference type="Proteomes" id="UP000095300">
    <property type="component" value="Unassembled WGS sequence"/>
</dbReference>
<evidence type="ECO:0000256" key="7">
    <source>
        <dbReference type="ARBA" id="ARBA00023157"/>
    </source>
</evidence>
<dbReference type="PIRSF" id="PIRSF037945">
    <property type="entry name" value="PGRPs"/>
    <property type="match status" value="1"/>
</dbReference>
<dbReference type="SUPFAM" id="SSF55846">
    <property type="entry name" value="N-acetylmuramoyl-L-alanine amidase-like"/>
    <property type="match status" value="1"/>
</dbReference>
<dbReference type="EnsemblMetazoa" id="SCAU000171-RA">
    <property type="protein sequence ID" value="SCAU000171-PA"/>
    <property type="gene ID" value="SCAU000171"/>
</dbReference>
<evidence type="ECO:0000256" key="5">
    <source>
        <dbReference type="ARBA" id="ARBA00022729"/>
    </source>
</evidence>
<name>A0A1I8NLX9_STOCA</name>
<keyword evidence="5 10" id="KW-0732">Signal</keyword>
<keyword evidence="14" id="KW-1185">Reference proteome</keyword>
<dbReference type="AlphaFoldDB" id="A0A1I8NLX9"/>
<keyword evidence="6 8" id="KW-0391">Immunity</keyword>
<feature type="signal peptide" evidence="10">
    <location>
        <begin position="1"/>
        <end position="21"/>
    </location>
</feature>
<dbReference type="SMART" id="SM00701">
    <property type="entry name" value="PGRP"/>
    <property type="match status" value="1"/>
</dbReference>
<dbReference type="InterPro" id="IPR006619">
    <property type="entry name" value="PGRP_domain_met/bac"/>
</dbReference>
<evidence type="ECO:0000313" key="13">
    <source>
        <dbReference type="EnsemblMetazoa" id="SCAU000171-PA"/>
    </source>
</evidence>
<accession>A0A1I8NLX9</accession>
<keyword evidence="7" id="KW-1015">Disulfide bond</keyword>
<evidence type="ECO:0000256" key="6">
    <source>
        <dbReference type="ARBA" id="ARBA00022859"/>
    </source>
</evidence>
<gene>
    <name evidence="13" type="primary">106089000</name>
</gene>
<dbReference type="FunFam" id="3.40.80.10:FF:000001">
    <property type="entry name" value="Peptidoglycan recognition protein 1"/>
    <property type="match status" value="1"/>
</dbReference>
<comment type="subcellular location">
    <subcellularLocation>
        <location evidence="1">Secreted</location>
    </subcellularLocation>
</comment>
<evidence type="ECO:0000259" key="12">
    <source>
        <dbReference type="SMART" id="SM00701"/>
    </source>
</evidence>
<comment type="similarity">
    <text evidence="2 8">Belongs to the N-acetylmuramoyl-L-alanine amidase 2 family.</text>
</comment>
<evidence type="ECO:0000256" key="2">
    <source>
        <dbReference type="ARBA" id="ARBA00007553"/>
    </source>
</evidence>
<evidence type="ECO:0000259" key="11">
    <source>
        <dbReference type="SMART" id="SM00644"/>
    </source>
</evidence>
<dbReference type="CDD" id="cd06583">
    <property type="entry name" value="PGRP"/>
    <property type="match status" value="1"/>
</dbReference>
<evidence type="ECO:0000256" key="4">
    <source>
        <dbReference type="ARBA" id="ARBA00022588"/>
    </source>
</evidence>
<sequence>MLSKVLVGLLAVLLCADAAFGLTIVSRSEWGAAAYRGTKTTLANGKSYAIIHHTAGAYCSTKAACITQMKNIQNYHQNTQGWDDIGYNFLIGGDGNAYEGRGWNVVGVHASGYNSLSLGISFMGNYNNDRPNAAQIKTAKELLAAAVSRGQIVSNYILYGHRQVSATECPGTNLWNEIKTWPNWRTK</sequence>
<evidence type="ECO:0000313" key="14">
    <source>
        <dbReference type="Proteomes" id="UP000095300"/>
    </source>
</evidence>
<keyword evidence="4 8" id="KW-0399">Innate immunity</keyword>
<dbReference type="PANTHER" id="PTHR11022:SF75">
    <property type="entry name" value="PEPTIDOGLYCAN-RECOGNITION PROTEIN SB1-RELATED"/>
    <property type="match status" value="1"/>
</dbReference>
<feature type="disulfide bond" evidence="9">
    <location>
        <begin position="59"/>
        <end position="65"/>
    </location>
</feature>
<evidence type="ECO:0000256" key="9">
    <source>
        <dbReference type="PIRSR" id="PIRSR037945-1"/>
    </source>
</evidence>
<dbReference type="GO" id="GO:0008745">
    <property type="term" value="F:N-acetylmuramoyl-L-alanine amidase activity"/>
    <property type="evidence" value="ECO:0007669"/>
    <property type="project" value="InterPro"/>
</dbReference>
<dbReference type="Gene3D" id="3.40.80.10">
    <property type="entry name" value="Peptidoglycan recognition protein-like"/>
    <property type="match status" value="1"/>
</dbReference>
<dbReference type="GO" id="GO:0045087">
    <property type="term" value="P:innate immune response"/>
    <property type="evidence" value="ECO:0007669"/>
    <property type="project" value="UniProtKB-KW"/>
</dbReference>
<feature type="domain" description="Peptidoglycan recognition protein family" evidence="12">
    <location>
        <begin position="22"/>
        <end position="165"/>
    </location>
</feature>
<dbReference type="PANTHER" id="PTHR11022">
    <property type="entry name" value="PEPTIDOGLYCAN RECOGNITION PROTEIN"/>
    <property type="match status" value="1"/>
</dbReference>
<dbReference type="GO" id="GO:0005576">
    <property type="term" value="C:extracellular region"/>
    <property type="evidence" value="ECO:0007669"/>
    <property type="project" value="UniProtKB-SubCell"/>
</dbReference>
<keyword evidence="3" id="KW-0964">Secreted</keyword>
<feature type="domain" description="N-acetylmuramoyl-L-alanine amidase" evidence="11">
    <location>
        <begin position="35"/>
        <end position="171"/>
    </location>
</feature>
<evidence type="ECO:0000256" key="3">
    <source>
        <dbReference type="ARBA" id="ARBA00022525"/>
    </source>
</evidence>
<dbReference type="VEuPathDB" id="VectorBase:SCAU000171"/>
<protein>
    <recommendedName>
        <fullName evidence="8">Peptidoglycan-recognition protein</fullName>
    </recommendedName>
</protein>
<evidence type="ECO:0000256" key="10">
    <source>
        <dbReference type="SAM" id="SignalP"/>
    </source>
</evidence>
<evidence type="ECO:0000256" key="8">
    <source>
        <dbReference type="PIRNR" id="PIRNR037945"/>
    </source>
</evidence>
<dbReference type="GO" id="GO:0009253">
    <property type="term" value="P:peptidoglycan catabolic process"/>
    <property type="evidence" value="ECO:0007669"/>
    <property type="project" value="InterPro"/>
</dbReference>
<organism evidence="13 14">
    <name type="scientific">Stomoxys calcitrans</name>
    <name type="common">Stable fly</name>
    <name type="synonym">Conops calcitrans</name>
    <dbReference type="NCBI Taxonomy" id="35570"/>
    <lineage>
        <taxon>Eukaryota</taxon>
        <taxon>Metazoa</taxon>
        <taxon>Ecdysozoa</taxon>
        <taxon>Arthropoda</taxon>
        <taxon>Hexapoda</taxon>
        <taxon>Insecta</taxon>
        <taxon>Pterygota</taxon>
        <taxon>Neoptera</taxon>
        <taxon>Endopterygota</taxon>
        <taxon>Diptera</taxon>
        <taxon>Brachycera</taxon>
        <taxon>Muscomorpha</taxon>
        <taxon>Muscoidea</taxon>
        <taxon>Muscidae</taxon>
        <taxon>Stomoxys</taxon>
    </lineage>
</organism>
<dbReference type="GO" id="GO:0008270">
    <property type="term" value="F:zinc ion binding"/>
    <property type="evidence" value="ECO:0007669"/>
    <property type="project" value="InterPro"/>
</dbReference>
<evidence type="ECO:0000256" key="1">
    <source>
        <dbReference type="ARBA" id="ARBA00004613"/>
    </source>
</evidence>
<dbReference type="STRING" id="35570.A0A1I8NLX9"/>
<feature type="chain" id="PRO_5009325169" description="Peptidoglycan-recognition protein" evidence="10">
    <location>
        <begin position="22"/>
        <end position="187"/>
    </location>
</feature>
<proteinExistence type="inferred from homology"/>
<dbReference type="InterPro" id="IPR017331">
    <property type="entry name" value="Peptidoglycan_recognition"/>
</dbReference>
<reference evidence="13" key="1">
    <citation type="submission" date="2020-05" db="UniProtKB">
        <authorList>
            <consortium name="EnsemblMetazoa"/>
        </authorList>
    </citation>
    <scope>IDENTIFICATION</scope>
    <source>
        <strain evidence="13">USDA</strain>
    </source>
</reference>
<dbReference type="SMART" id="SM00644">
    <property type="entry name" value="Ami_2"/>
    <property type="match status" value="1"/>
</dbReference>
<dbReference type="GO" id="GO:0042834">
    <property type="term" value="F:peptidoglycan binding"/>
    <property type="evidence" value="ECO:0007669"/>
    <property type="project" value="InterPro"/>
</dbReference>
<dbReference type="InterPro" id="IPR036505">
    <property type="entry name" value="Amidase/PGRP_sf"/>
</dbReference>
<dbReference type="InterPro" id="IPR015510">
    <property type="entry name" value="PGRP"/>
</dbReference>
<dbReference type="Pfam" id="PF01510">
    <property type="entry name" value="Amidase_2"/>
    <property type="match status" value="1"/>
</dbReference>